<dbReference type="Gene3D" id="2.60.40.1080">
    <property type="match status" value="3"/>
</dbReference>
<dbReference type="SUPFAM" id="SSF49373">
    <property type="entry name" value="Invasin/intimin cell-adhesion fragments"/>
    <property type="match status" value="3"/>
</dbReference>
<feature type="region of interest" description="Disordered" evidence="2">
    <location>
        <begin position="867"/>
        <end position="905"/>
    </location>
</feature>
<dbReference type="PANTHER" id="PTHR43308:SF5">
    <property type="entry name" value="S-LAYER PROTEIN _ PEPTIDOGLYCAN ENDO-BETA-N-ACETYLGLUCOSAMINIDASE"/>
    <property type="match status" value="1"/>
</dbReference>
<dbReference type="Proteomes" id="UP000190626">
    <property type="component" value="Unassembled WGS sequence"/>
</dbReference>
<dbReference type="RefSeq" id="WP_079418108.1">
    <property type="nucleotide sequence ID" value="NZ_MBTG01000036.1"/>
</dbReference>
<feature type="domain" description="SLH" evidence="4">
    <location>
        <begin position="933"/>
        <end position="996"/>
    </location>
</feature>
<feature type="compositionally biased region" description="Low complexity" evidence="2">
    <location>
        <begin position="867"/>
        <end position="887"/>
    </location>
</feature>
<dbReference type="InterPro" id="IPR008964">
    <property type="entry name" value="Invasin/intimin_cell_adhesion"/>
</dbReference>
<dbReference type="InterPro" id="IPR011493">
    <property type="entry name" value="GLUG"/>
</dbReference>
<name>A0A1V4HCY4_9BACL</name>
<dbReference type="Pfam" id="PF07581">
    <property type="entry name" value="Glug"/>
    <property type="match status" value="2"/>
</dbReference>
<feature type="chain" id="PRO_5012166369" description="SLH domain-containing protein" evidence="3">
    <location>
        <begin position="28"/>
        <end position="1120"/>
    </location>
</feature>
<proteinExistence type="predicted"/>
<evidence type="ECO:0000313" key="6">
    <source>
        <dbReference type="Proteomes" id="UP000190626"/>
    </source>
</evidence>
<reference evidence="6" key="1">
    <citation type="submission" date="2016-07" db="EMBL/GenBank/DDBJ databases">
        <authorList>
            <person name="Florea S."/>
            <person name="Webb J.S."/>
            <person name="Jaromczyk J."/>
            <person name="Schardl C.L."/>
        </authorList>
    </citation>
    <scope>NUCLEOTIDE SEQUENCE [LARGE SCALE GENOMIC DNA]</scope>
    <source>
        <strain evidence="6">CY1</strain>
    </source>
</reference>
<evidence type="ECO:0000256" key="2">
    <source>
        <dbReference type="SAM" id="MobiDB-lite"/>
    </source>
</evidence>
<dbReference type="InterPro" id="IPR003343">
    <property type="entry name" value="Big_2"/>
</dbReference>
<keyword evidence="3" id="KW-0732">Signal</keyword>
<dbReference type="InterPro" id="IPR013378">
    <property type="entry name" value="InlB-like_B-rpt"/>
</dbReference>
<dbReference type="PROSITE" id="PS51272">
    <property type="entry name" value="SLH"/>
    <property type="match status" value="3"/>
</dbReference>
<dbReference type="OrthoDB" id="2506510at2"/>
<feature type="domain" description="SLH" evidence="4">
    <location>
        <begin position="1056"/>
        <end position="1116"/>
    </location>
</feature>
<sequence length="1120" mass="116986">MKRFSLRSLFVLSTLILVVLSGCVSSASTITFNFPNDKLSDSEQLFVRFLDGNVTQVPYNAGASTATVSNPGSKTVVGGYVSNGVVSWVPNYSFVGDPPSAVNVSGIAAQKPILVADHVKLTKPPETQGLYVSVTFAVYDKEGKLVDGQTEVFAHSAKLGSMFYNTDPFDTSTYRSNEVKEGFSTFTVNGEATFRIKSTSNPITTEPLSLYSGSKLISNDPFHTGTNLVTNMTVASEGNVATLQVGGTVAMSATIMPVEATNKAVTWSVDNGTGSATIDASGLLTGTTAGTVTVKATANDGSTKVGSKIMTIQPTLVTDIKITTNGNVSSMTIGDTLAMAAEILPVNATNKAVTWSVDNGTGSATIDASGVLTGTSAGIVTVWAEANDESKKSAFKTILIKQIPVAFAGGSGTPSDPFQIANAEQLSEIRYHLDTYKYYRLIADITSFPSVEDGWLPIGDNDFGFQGNFDGNGFTIRNLTINRSQNSYLGLFGVTETNSEISHIRLEDINVVGGLQAGGLVGYNKGMIRNSSVTGSVEANAAAGGLVGYNKGTISRSFAEVNVSSTYNTGGLVGNNATEGSISNSYAAGSVNGYSEIGGLAGSSTGEINNSYAIGNVTGKSNSSANSLGGLTAYSQFDIMNSYFNTETTGQTDNGLGKGLSTEAMKIQQTYEQWDFASIWAINASRNNGYPYLRDVQFYVDYDGNGSTSGTPPTDGKAYSKGVTANVYSQDVDLVKTGYTFAGWNTKKDGSGTSYAAGSTIAITGDTILYARWLENTPASIPVTAITVSSNTYSVYVGEKLQLNAAVAPSNATNTGVTWTVSQGSGNASISAEGVLTGLTAGTVTVTATSVENAAIKGSVVVTVVKKPDDTTPGSGSGSDSGSVTPPSVDPKPETKPETKPENKTEVKFNDKVVNFSNVFAKLNQKVEEAKVAPSVTFKDTNSHWADATVSIFVKLGVVNGYTDGNFHPNASITRAEFATIIAKVFDLSATGSGNKLKDTSGHWAESSINALTASGIISGYEEGTFKPNKEITRAEIISMISKLITIKAGSTPATTVFTDINGVWNKEQIEAAASAGLISGEGNGLFSPNKQSTRAEALTIVLHVLQANPDLNALLGTIK</sequence>
<dbReference type="Pfam" id="PF00395">
    <property type="entry name" value="SLH"/>
    <property type="match status" value="3"/>
</dbReference>
<feature type="domain" description="SLH" evidence="4">
    <location>
        <begin position="997"/>
        <end position="1055"/>
    </location>
</feature>
<organism evidence="5 6">
    <name type="scientific">Paenibacillus ferrarius</name>
    <dbReference type="NCBI Taxonomy" id="1469647"/>
    <lineage>
        <taxon>Bacteria</taxon>
        <taxon>Bacillati</taxon>
        <taxon>Bacillota</taxon>
        <taxon>Bacilli</taxon>
        <taxon>Bacillales</taxon>
        <taxon>Paenibacillaceae</taxon>
        <taxon>Paenibacillus</taxon>
    </lineage>
</organism>
<evidence type="ECO:0000256" key="1">
    <source>
        <dbReference type="ARBA" id="ARBA00004196"/>
    </source>
</evidence>
<dbReference type="PROSITE" id="PS51257">
    <property type="entry name" value="PROKAR_LIPOPROTEIN"/>
    <property type="match status" value="1"/>
</dbReference>
<dbReference type="InterPro" id="IPR042229">
    <property type="entry name" value="Listeria/Bacterioides_rpt_sf"/>
</dbReference>
<dbReference type="Pfam" id="PF02368">
    <property type="entry name" value="Big_2"/>
    <property type="match status" value="3"/>
</dbReference>
<evidence type="ECO:0000256" key="3">
    <source>
        <dbReference type="SAM" id="SignalP"/>
    </source>
</evidence>
<dbReference type="InterPro" id="IPR051465">
    <property type="entry name" value="Cell_Envelope_Struct_Comp"/>
</dbReference>
<feature type="signal peptide" evidence="3">
    <location>
        <begin position="1"/>
        <end position="27"/>
    </location>
</feature>
<protein>
    <recommendedName>
        <fullName evidence="4">SLH domain-containing protein</fullName>
    </recommendedName>
</protein>
<dbReference type="Pfam" id="PF09479">
    <property type="entry name" value="Flg_new"/>
    <property type="match status" value="1"/>
</dbReference>
<dbReference type="AlphaFoldDB" id="A0A1V4HCY4"/>
<dbReference type="Gene3D" id="2.60.40.4270">
    <property type="entry name" value="Listeria-Bacteroides repeat domain"/>
    <property type="match status" value="1"/>
</dbReference>
<evidence type="ECO:0000259" key="4">
    <source>
        <dbReference type="PROSITE" id="PS51272"/>
    </source>
</evidence>
<dbReference type="Gene3D" id="2.160.20.110">
    <property type="match status" value="1"/>
</dbReference>
<dbReference type="InterPro" id="IPR001119">
    <property type="entry name" value="SLH_dom"/>
</dbReference>
<dbReference type="GO" id="GO:0030313">
    <property type="term" value="C:cell envelope"/>
    <property type="evidence" value="ECO:0007669"/>
    <property type="project" value="UniProtKB-SubCell"/>
</dbReference>
<dbReference type="SMART" id="SM00635">
    <property type="entry name" value="BID_2"/>
    <property type="match status" value="3"/>
</dbReference>
<dbReference type="EMBL" id="MBTG01000036">
    <property type="protein sequence ID" value="OPH49988.1"/>
    <property type="molecule type" value="Genomic_DNA"/>
</dbReference>
<comment type="caution">
    <text evidence="5">The sequence shown here is derived from an EMBL/GenBank/DDBJ whole genome shotgun (WGS) entry which is preliminary data.</text>
</comment>
<gene>
    <name evidence="5" type="ORF">BC351_36430</name>
</gene>
<dbReference type="STRING" id="1469647.BC351_36430"/>
<feature type="compositionally biased region" description="Basic and acidic residues" evidence="2">
    <location>
        <begin position="891"/>
        <end position="905"/>
    </location>
</feature>
<evidence type="ECO:0000313" key="5">
    <source>
        <dbReference type="EMBL" id="OPH49988.1"/>
    </source>
</evidence>
<comment type="subcellular location">
    <subcellularLocation>
        <location evidence="1">Cell envelope</location>
    </subcellularLocation>
</comment>
<keyword evidence="6" id="KW-1185">Reference proteome</keyword>
<accession>A0A1V4HCY4</accession>
<dbReference type="PANTHER" id="PTHR43308">
    <property type="entry name" value="OUTER MEMBRANE PROTEIN ALPHA-RELATED"/>
    <property type="match status" value="1"/>
</dbReference>